<dbReference type="InterPro" id="IPR036663">
    <property type="entry name" value="Fumarylacetoacetase_C_sf"/>
</dbReference>
<dbReference type="EMBL" id="BMJQ01000003">
    <property type="protein sequence ID" value="GGF10989.1"/>
    <property type="molecule type" value="Genomic_DNA"/>
</dbReference>
<gene>
    <name evidence="3" type="ORF">GCM10011611_15770</name>
</gene>
<dbReference type="RefSeq" id="WP_189044298.1">
    <property type="nucleotide sequence ID" value="NZ_BMJQ01000003.1"/>
</dbReference>
<comment type="caution">
    <text evidence="3">The sequence shown here is derived from an EMBL/GenBank/DDBJ whole genome shotgun (WGS) entry which is preliminary data.</text>
</comment>
<dbReference type="GO" id="GO:0016853">
    <property type="term" value="F:isomerase activity"/>
    <property type="evidence" value="ECO:0007669"/>
    <property type="project" value="UniProtKB-KW"/>
</dbReference>
<dbReference type="Proteomes" id="UP000646365">
    <property type="component" value="Unassembled WGS sequence"/>
</dbReference>
<dbReference type="InterPro" id="IPR011234">
    <property type="entry name" value="Fumarylacetoacetase-like_C"/>
</dbReference>
<dbReference type="SUPFAM" id="SSF56529">
    <property type="entry name" value="FAH"/>
    <property type="match status" value="1"/>
</dbReference>
<dbReference type="Gene3D" id="3.90.850.10">
    <property type="entry name" value="Fumarylacetoacetase-like, C-terminal domain"/>
    <property type="match status" value="1"/>
</dbReference>
<keyword evidence="1" id="KW-0479">Metal-binding</keyword>
<dbReference type="FunFam" id="3.90.850.10:FF:000005">
    <property type="entry name" value="FAA hydrolase family protein"/>
    <property type="match status" value="1"/>
</dbReference>
<dbReference type="PANTHER" id="PTHR11820">
    <property type="entry name" value="ACYLPYRUVASE"/>
    <property type="match status" value="1"/>
</dbReference>
<name>A0A8J3E2H2_9PROT</name>
<evidence type="ECO:0000313" key="4">
    <source>
        <dbReference type="Proteomes" id="UP000646365"/>
    </source>
</evidence>
<dbReference type="AlphaFoldDB" id="A0A8J3E2H2"/>
<evidence type="ECO:0000256" key="1">
    <source>
        <dbReference type="ARBA" id="ARBA00022723"/>
    </source>
</evidence>
<keyword evidence="3" id="KW-0413">Isomerase</keyword>
<dbReference type="GO" id="GO:0046872">
    <property type="term" value="F:metal ion binding"/>
    <property type="evidence" value="ECO:0007669"/>
    <property type="project" value="UniProtKB-KW"/>
</dbReference>
<accession>A0A8J3E2H2</accession>
<evidence type="ECO:0000313" key="3">
    <source>
        <dbReference type="EMBL" id="GGF10989.1"/>
    </source>
</evidence>
<dbReference type="GO" id="GO:0018773">
    <property type="term" value="F:acetylpyruvate hydrolase activity"/>
    <property type="evidence" value="ECO:0007669"/>
    <property type="project" value="TreeGrafter"/>
</dbReference>
<evidence type="ECO:0000259" key="2">
    <source>
        <dbReference type="Pfam" id="PF01557"/>
    </source>
</evidence>
<dbReference type="PANTHER" id="PTHR11820:SF90">
    <property type="entry name" value="FLUTATHIONE S-TRANSFERASE"/>
    <property type="match status" value="1"/>
</dbReference>
<proteinExistence type="predicted"/>
<protein>
    <submittedName>
        <fullName evidence="3">5-carboxymethyl-2-hydroxymuconate isomerase</fullName>
    </submittedName>
</protein>
<organism evidence="3 4">
    <name type="scientific">Aliidongia dinghuensis</name>
    <dbReference type="NCBI Taxonomy" id="1867774"/>
    <lineage>
        <taxon>Bacteria</taxon>
        <taxon>Pseudomonadati</taxon>
        <taxon>Pseudomonadota</taxon>
        <taxon>Alphaproteobacteria</taxon>
        <taxon>Rhodospirillales</taxon>
        <taxon>Dongiaceae</taxon>
        <taxon>Aliidongia</taxon>
    </lineage>
</organism>
<keyword evidence="4" id="KW-1185">Reference proteome</keyword>
<sequence>MSLVVPAPAPVFLPIAGTADRFPVRRVYCVGRNYAAHAREMGFDPDRDPPFYFAKPADTILPIAHGKILELPYPSLTSNYHYEAELVVAIGKGGADIPLGAALDHVWGYAIGLDMTRRDLQIAMREKGRPWEIGKAFDASAPIGPLYPAAAVPGVQQANIWLTVNGTKKQDSTIGHLIWSVPETIADLSRYFRLEPGDLIYTGTPEGVGAVVPGDLIETGIDGLGTIQARVVQG</sequence>
<reference evidence="3" key="1">
    <citation type="journal article" date="2014" name="Int. J. Syst. Evol. Microbiol.">
        <title>Complete genome sequence of Corynebacterium casei LMG S-19264T (=DSM 44701T), isolated from a smear-ripened cheese.</title>
        <authorList>
            <consortium name="US DOE Joint Genome Institute (JGI-PGF)"/>
            <person name="Walter F."/>
            <person name="Albersmeier A."/>
            <person name="Kalinowski J."/>
            <person name="Ruckert C."/>
        </authorList>
    </citation>
    <scope>NUCLEOTIDE SEQUENCE</scope>
    <source>
        <strain evidence="3">CGMCC 1.15725</strain>
    </source>
</reference>
<feature type="domain" description="Fumarylacetoacetase-like C-terminal" evidence="2">
    <location>
        <begin position="27"/>
        <end position="232"/>
    </location>
</feature>
<reference evidence="3" key="2">
    <citation type="submission" date="2020-09" db="EMBL/GenBank/DDBJ databases">
        <authorList>
            <person name="Sun Q."/>
            <person name="Zhou Y."/>
        </authorList>
    </citation>
    <scope>NUCLEOTIDE SEQUENCE</scope>
    <source>
        <strain evidence="3">CGMCC 1.15725</strain>
    </source>
</reference>
<dbReference type="Pfam" id="PF01557">
    <property type="entry name" value="FAA_hydrolase"/>
    <property type="match status" value="1"/>
</dbReference>